<dbReference type="RefSeq" id="WP_376853102.1">
    <property type="nucleotide sequence ID" value="NZ_JBHRYC010000032.1"/>
</dbReference>
<proteinExistence type="predicted"/>
<organism evidence="1 2">
    <name type="scientific">Camelimonas fluminis</name>
    <dbReference type="NCBI Taxonomy" id="1576911"/>
    <lineage>
        <taxon>Bacteria</taxon>
        <taxon>Pseudomonadati</taxon>
        <taxon>Pseudomonadota</taxon>
        <taxon>Alphaproteobacteria</taxon>
        <taxon>Hyphomicrobiales</taxon>
        <taxon>Chelatococcaceae</taxon>
        <taxon>Camelimonas</taxon>
    </lineage>
</organism>
<feature type="non-terminal residue" evidence="1">
    <location>
        <position position="1"/>
    </location>
</feature>
<dbReference type="InterPro" id="IPR036705">
    <property type="entry name" value="Ribosyl_crysJ1_sf"/>
</dbReference>
<dbReference type="Proteomes" id="UP001595704">
    <property type="component" value="Unassembled WGS sequence"/>
</dbReference>
<evidence type="ECO:0000313" key="2">
    <source>
        <dbReference type="Proteomes" id="UP001595704"/>
    </source>
</evidence>
<dbReference type="InterPro" id="IPR050792">
    <property type="entry name" value="ADP-ribosylglycohydrolase"/>
</dbReference>
<comment type="caution">
    <text evidence="1">The sequence shown here is derived from an EMBL/GenBank/DDBJ whole genome shotgun (WGS) entry which is preliminary data.</text>
</comment>
<protein>
    <submittedName>
        <fullName evidence="1">ADP-ribosylglycohydrolase family protein</fullName>
    </submittedName>
</protein>
<accession>A0ABV7UG17</accession>
<dbReference type="InterPro" id="IPR005502">
    <property type="entry name" value="Ribosyl_crysJ1"/>
</dbReference>
<sequence length="109" mass="12004">VNRAPPMGAWVLIQESWYESLEASLWCASRSVNFPEAVLAAANLGHDADTTAAITGQLAGALFGYSGIPEVYRKKLAWHDVLLAQADGLFEQSMRDRETSDRIFVPEHV</sequence>
<dbReference type="PANTHER" id="PTHR16222:SF12">
    <property type="entry name" value="ADP-RIBOSYLGLYCOHYDROLASE-RELATED"/>
    <property type="match status" value="1"/>
</dbReference>
<evidence type="ECO:0000313" key="1">
    <source>
        <dbReference type="EMBL" id="MFC3637288.1"/>
    </source>
</evidence>
<dbReference type="SUPFAM" id="SSF101478">
    <property type="entry name" value="ADP-ribosylglycohydrolase"/>
    <property type="match status" value="1"/>
</dbReference>
<keyword evidence="2" id="KW-1185">Reference proteome</keyword>
<name>A0ABV7UG17_9HYPH</name>
<gene>
    <name evidence="1" type="ORF">ACFONL_07810</name>
</gene>
<dbReference type="Pfam" id="PF03747">
    <property type="entry name" value="ADP_ribosyl_GH"/>
    <property type="match status" value="1"/>
</dbReference>
<reference evidence="2" key="1">
    <citation type="journal article" date="2019" name="Int. J. Syst. Evol. Microbiol.">
        <title>The Global Catalogue of Microorganisms (GCM) 10K type strain sequencing project: providing services to taxonomists for standard genome sequencing and annotation.</title>
        <authorList>
            <consortium name="The Broad Institute Genomics Platform"/>
            <consortium name="The Broad Institute Genome Sequencing Center for Infectious Disease"/>
            <person name="Wu L."/>
            <person name="Ma J."/>
        </authorList>
    </citation>
    <scope>NUCLEOTIDE SEQUENCE [LARGE SCALE GENOMIC DNA]</scope>
    <source>
        <strain evidence="2">KCTC 42282</strain>
    </source>
</reference>
<dbReference type="EMBL" id="JBHRYC010000032">
    <property type="protein sequence ID" value="MFC3637288.1"/>
    <property type="molecule type" value="Genomic_DNA"/>
</dbReference>
<dbReference type="Gene3D" id="1.10.4080.10">
    <property type="entry name" value="ADP-ribosylation/Crystallin J1"/>
    <property type="match status" value="1"/>
</dbReference>
<dbReference type="PANTHER" id="PTHR16222">
    <property type="entry name" value="ADP-RIBOSYLGLYCOHYDROLASE"/>
    <property type="match status" value="1"/>
</dbReference>